<dbReference type="OrthoDB" id="9774644at2"/>
<keyword evidence="4" id="KW-0408">Iron</keyword>
<dbReference type="InterPro" id="IPR012827">
    <property type="entry name" value="Hemerythrin_metal-bd"/>
</dbReference>
<protein>
    <submittedName>
        <fullName evidence="6">Hemerythrin</fullName>
    </submittedName>
</protein>
<dbReference type="EMBL" id="VNIB01000014">
    <property type="protein sequence ID" value="TYO96363.1"/>
    <property type="molecule type" value="Genomic_DNA"/>
</dbReference>
<evidence type="ECO:0000259" key="5">
    <source>
        <dbReference type="Pfam" id="PF01814"/>
    </source>
</evidence>
<dbReference type="InterPro" id="IPR012312">
    <property type="entry name" value="Hemerythrin-like"/>
</dbReference>
<dbReference type="Gene3D" id="1.20.120.50">
    <property type="entry name" value="Hemerythrin-like"/>
    <property type="match status" value="1"/>
</dbReference>
<keyword evidence="2" id="KW-0561">Oxygen transport</keyword>
<keyword evidence="3" id="KW-0479">Metal-binding</keyword>
<evidence type="ECO:0000256" key="1">
    <source>
        <dbReference type="ARBA" id="ARBA00010587"/>
    </source>
</evidence>
<evidence type="ECO:0000256" key="2">
    <source>
        <dbReference type="ARBA" id="ARBA00022621"/>
    </source>
</evidence>
<dbReference type="NCBIfam" id="TIGR02481">
    <property type="entry name" value="hemeryth_dom"/>
    <property type="match status" value="1"/>
</dbReference>
<evidence type="ECO:0000313" key="6">
    <source>
        <dbReference type="EMBL" id="TYO96363.1"/>
    </source>
</evidence>
<gene>
    <name evidence="6" type="ORF">EDC39_11469</name>
</gene>
<evidence type="ECO:0000256" key="3">
    <source>
        <dbReference type="ARBA" id="ARBA00022723"/>
    </source>
</evidence>
<dbReference type="GO" id="GO:0046872">
    <property type="term" value="F:metal ion binding"/>
    <property type="evidence" value="ECO:0007669"/>
    <property type="project" value="UniProtKB-KW"/>
</dbReference>
<keyword evidence="2" id="KW-0813">Transport</keyword>
<dbReference type="AlphaFoldDB" id="A0A5D3WHA7"/>
<accession>A0A5D3WHA7</accession>
<dbReference type="GO" id="GO:0005344">
    <property type="term" value="F:oxygen carrier activity"/>
    <property type="evidence" value="ECO:0007669"/>
    <property type="project" value="UniProtKB-KW"/>
</dbReference>
<reference evidence="6 7" key="1">
    <citation type="submission" date="2019-07" db="EMBL/GenBank/DDBJ databases">
        <title>Genomic Encyclopedia of Type Strains, Phase IV (KMG-IV): sequencing the most valuable type-strain genomes for metagenomic binning, comparative biology and taxonomic classification.</title>
        <authorList>
            <person name="Goeker M."/>
        </authorList>
    </citation>
    <scope>NUCLEOTIDE SEQUENCE [LARGE SCALE GENOMIC DNA]</scope>
    <source>
        <strain evidence="6 7">SS015</strain>
    </source>
</reference>
<dbReference type="Pfam" id="PF01814">
    <property type="entry name" value="Hemerythrin"/>
    <property type="match status" value="1"/>
</dbReference>
<evidence type="ECO:0000313" key="7">
    <source>
        <dbReference type="Proteomes" id="UP000324159"/>
    </source>
</evidence>
<dbReference type="NCBIfam" id="NF033749">
    <property type="entry name" value="bact_hemeryth"/>
    <property type="match status" value="1"/>
</dbReference>
<comment type="similarity">
    <text evidence="1">Belongs to the hemerythrin family.</text>
</comment>
<keyword evidence="7" id="KW-1185">Reference proteome</keyword>
<dbReference type="RefSeq" id="WP_148896836.1">
    <property type="nucleotide sequence ID" value="NZ_VNIB01000014.1"/>
</dbReference>
<dbReference type="SUPFAM" id="SSF47188">
    <property type="entry name" value="Hemerythrin-like"/>
    <property type="match status" value="1"/>
</dbReference>
<dbReference type="PROSITE" id="PS00550">
    <property type="entry name" value="HEMERYTHRINS"/>
    <property type="match status" value="1"/>
</dbReference>
<feature type="domain" description="Hemerythrin-like" evidence="5">
    <location>
        <begin position="13"/>
        <end position="131"/>
    </location>
</feature>
<dbReference type="InterPro" id="IPR035938">
    <property type="entry name" value="Hemerythrin-like_sf"/>
</dbReference>
<comment type="caution">
    <text evidence="6">The sequence shown here is derived from an EMBL/GenBank/DDBJ whole genome shotgun (WGS) entry which is preliminary data.</text>
</comment>
<dbReference type="PANTHER" id="PTHR37164">
    <property type="entry name" value="BACTERIOHEMERYTHRIN"/>
    <property type="match status" value="1"/>
</dbReference>
<dbReference type="PANTHER" id="PTHR37164:SF1">
    <property type="entry name" value="BACTERIOHEMERYTHRIN"/>
    <property type="match status" value="1"/>
</dbReference>
<evidence type="ECO:0000256" key="4">
    <source>
        <dbReference type="ARBA" id="ARBA00023004"/>
    </source>
</evidence>
<organism evidence="6 7">
    <name type="scientific">Geothermobacter ehrlichii</name>
    <dbReference type="NCBI Taxonomy" id="213224"/>
    <lineage>
        <taxon>Bacteria</taxon>
        <taxon>Pseudomonadati</taxon>
        <taxon>Thermodesulfobacteriota</taxon>
        <taxon>Desulfuromonadia</taxon>
        <taxon>Desulfuromonadales</taxon>
        <taxon>Geothermobacteraceae</taxon>
        <taxon>Geothermobacter</taxon>
    </lineage>
</organism>
<proteinExistence type="inferred from homology"/>
<name>A0A5D3WHA7_9BACT</name>
<dbReference type="InterPro" id="IPR016131">
    <property type="entry name" value="Haemerythrin_Fe_BS"/>
</dbReference>
<sequence>MTIVVWNEAFATGVVLIDQQHRQLFDICNRLHDKTLNPRADRVDLLSTLDRLEQYARFHFSEEERLMAEAGYPDLEAHMESHRKFRERLVRLRQLAEEGELREAFTASLAFLLEFLVRHVQQEDHLYVPWLKEA</sequence>
<dbReference type="InterPro" id="IPR050669">
    <property type="entry name" value="Hemerythrin"/>
</dbReference>
<dbReference type="CDD" id="cd12107">
    <property type="entry name" value="Hemerythrin"/>
    <property type="match status" value="1"/>
</dbReference>
<dbReference type="Proteomes" id="UP000324159">
    <property type="component" value="Unassembled WGS sequence"/>
</dbReference>